<dbReference type="InterPro" id="IPR039425">
    <property type="entry name" value="RNA_pol_sigma-70-like"/>
</dbReference>
<dbReference type="EMBL" id="JBHTEF010000001">
    <property type="protein sequence ID" value="MFC7580191.1"/>
    <property type="molecule type" value="Genomic_DNA"/>
</dbReference>
<dbReference type="InterPro" id="IPR014293">
    <property type="entry name" value="RNA_pol_sigma70_actinobac"/>
</dbReference>
<evidence type="ECO:0000256" key="5">
    <source>
        <dbReference type="SAM" id="MobiDB-lite"/>
    </source>
</evidence>
<feature type="domain" description="RNA polymerase sigma factor 70 region 4 type 2" evidence="7">
    <location>
        <begin position="144"/>
        <end position="195"/>
    </location>
</feature>
<protein>
    <submittedName>
        <fullName evidence="8">Sigma-70 family RNA polymerase sigma factor</fullName>
    </submittedName>
</protein>
<keyword evidence="3" id="KW-0731">Sigma factor</keyword>
<accession>A0ABW2SK17</accession>
<dbReference type="NCBIfam" id="TIGR02947">
    <property type="entry name" value="SigH_actino"/>
    <property type="match status" value="1"/>
</dbReference>
<dbReference type="CDD" id="cd06171">
    <property type="entry name" value="Sigma70_r4"/>
    <property type="match status" value="1"/>
</dbReference>
<dbReference type="PANTHER" id="PTHR43133:SF59">
    <property type="entry name" value="ECF RNA POLYMERASE SIGMA FACTOR SIGR"/>
    <property type="match status" value="1"/>
</dbReference>
<dbReference type="InterPro" id="IPR013249">
    <property type="entry name" value="RNA_pol_sigma70_r4_t2"/>
</dbReference>
<dbReference type="Pfam" id="PF04542">
    <property type="entry name" value="Sigma70_r2"/>
    <property type="match status" value="1"/>
</dbReference>
<evidence type="ECO:0000256" key="1">
    <source>
        <dbReference type="ARBA" id="ARBA00010641"/>
    </source>
</evidence>
<evidence type="ECO:0000256" key="3">
    <source>
        <dbReference type="ARBA" id="ARBA00023082"/>
    </source>
</evidence>
<dbReference type="PANTHER" id="PTHR43133">
    <property type="entry name" value="RNA POLYMERASE ECF-TYPE SIGMA FACTO"/>
    <property type="match status" value="1"/>
</dbReference>
<evidence type="ECO:0000259" key="6">
    <source>
        <dbReference type="Pfam" id="PF04542"/>
    </source>
</evidence>
<feature type="compositionally biased region" description="Pro residues" evidence="5">
    <location>
        <begin position="1"/>
        <end position="12"/>
    </location>
</feature>
<keyword evidence="2" id="KW-0805">Transcription regulation</keyword>
<comment type="caution">
    <text evidence="8">The sequence shown here is derived from an EMBL/GenBank/DDBJ whole genome shotgun (WGS) entry which is preliminary data.</text>
</comment>
<evidence type="ECO:0000259" key="7">
    <source>
        <dbReference type="Pfam" id="PF08281"/>
    </source>
</evidence>
<dbReference type="InterPro" id="IPR013324">
    <property type="entry name" value="RNA_pol_sigma_r3/r4-like"/>
</dbReference>
<dbReference type="Gene3D" id="1.10.1740.10">
    <property type="match status" value="1"/>
</dbReference>
<dbReference type="Pfam" id="PF08281">
    <property type="entry name" value="Sigma70_r4_2"/>
    <property type="match status" value="1"/>
</dbReference>
<reference evidence="9" key="1">
    <citation type="journal article" date="2019" name="Int. J. Syst. Evol. Microbiol.">
        <title>The Global Catalogue of Microorganisms (GCM) 10K type strain sequencing project: providing services to taxonomists for standard genome sequencing and annotation.</title>
        <authorList>
            <consortium name="The Broad Institute Genomics Platform"/>
            <consortium name="The Broad Institute Genome Sequencing Center for Infectious Disease"/>
            <person name="Wu L."/>
            <person name="Ma J."/>
        </authorList>
    </citation>
    <scope>NUCLEOTIDE SEQUENCE [LARGE SCALE GENOMIC DNA]</scope>
    <source>
        <strain evidence="9">CCUG 56698</strain>
    </source>
</reference>
<dbReference type="InterPro" id="IPR014284">
    <property type="entry name" value="RNA_pol_sigma-70_dom"/>
</dbReference>
<evidence type="ECO:0000313" key="9">
    <source>
        <dbReference type="Proteomes" id="UP001596527"/>
    </source>
</evidence>
<dbReference type="InterPro" id="IPR013325">
    <property type="entry name" value="RNA_pol_sigma_r2"/>
</dbReference>
<evidence type="ECO:0000256" key="4">
    <source>
        <dbReference type="ARBA" id="ARBA00023163"/>
    </source>
</evidence>
<evidence type="ECO:0000256" key="2">
    <source>
        <dbReference type="ARBA" id="ARBA00023015"/>
    </source>
</evidence>
<feature type="domain" description="RNA polymerase sigma-70 region 2" evidence="6">
    <location>
        <begin position="41"/>
        <end position="103"/>
    </location>
</feature>
<keyword evidence="4" id="KW-0804">Transcription</keyword>
<feature type="region of interest" description="Disordered" evidence="5">
    <location>
        <begin position="1"/>
        <end position="29"/>
    </location>
</feature>
<comment type="similarity">
    <text evidence="1">Belongs to the sigma-70 factor family. ECF subfamily.</text>
</comment>
<evidence type="ECO:0000313" key="8">
    <source>
        <dbReference type="EMBL" id="MFC7580191.1"/>
    </source>
</evidence>
<dbReference type="SUPFAM" id="SSF88946">
    <property type="entry name" value="Sigma2 domain of RNA polymerase sigma factors"/>
    <property type="match status" value="1"/>
</dbReference>
<keyword evidence="9" id="KW-1185">Reference proteome</keyword>
<sequence length="212" mass="23465">MDTPDQVPPPAVAPGTDAAGPAAETRAERDARFEAEALPLLDQLYGAALGMTRNRADAEDLVQETFTKAYAKFDQYRPGTNIKAWLYRILTNTYITLYRKARRSPRRSSTDTVEDWQLADAASHDERGLRSAETEALDLIPSAQVRDALASLSEEYRMAVYLADVEGFSYKEIAQILDIPIGTVMSRLHRGRRQLRDKLADYAASVGIGGGK</sequence>
<dbReference type="InterPro" id="IPR007627">
    <property type="entry name" value="RNA_pol_sigma70_r2"/>
</dbReference>
<dbReference type="SUPFAM" id="SSF88659">
    <property type="entry name" value="Sigma3 and sigma4 domains of RNA polymerase sigma factors"/>
    <property type="match status" value="1"/>
</dbReference>
<dbReference type="NCBIfam" id="TIGR02937">
    <property type="entry name" value="sigma70-ECF"/>
    <property type="match status" value="1"/>
</dbReference>
<dbReference type="Gene3D" id="1.10.10.10">
    <property type="entry name" value="Winged helix-like DNA-binding domain superfamily/Winged helix DNA-binding domain"/>
    <property type="match status" value="1"/>
</dbReference>
<dbReference type="RefSeq" id="WP_380971969.1">
    <property type="nucleotide sequence ID" value="NZ_JBHTEF010000001.1"/>
</dbReference>
<organism evidence="8 9">
    <name type="scientific">Schaalia naturae</name>
    <dbReference type="NCBI Taxonomy" id="635203"/>
    <lineage>
        <taxon>Bacteria</taxon>
        <taxon>Bacillati</taxon>
        <taxon>Actinomycetota</taxon>
        <taxon>Actinomycetes</taxon>
        <taxon>Actinomycetales</taxon>
        <taxon>Actinomycetaceae</taxon>
        <taxon>Schaalia</taxon>
    </lineage>
</organism>
<gene>
    <name evidence="8" type="ORF">ACFQWG_03005</name>
</gene>
<name>A0ABW2SK17_9ACTO</name>
<dbReference type="Proteomes" id="UP001596527">
    <property type="component" value="Unassembled WGS sequence"/>
</dbReference>
<proteinExistence type="inferred from homology"/>
<dbReference type="InterPro" id="IPR036388">
    <property type="entry name" value="WH-like_DNA-bd_sf"/>
</dbReference>